<dbReference type="eggNOG" id="COG4992">
    <property type="taxonomic scope" value="Bacteria"/>
</dbReference>
<evidence type="ECO:0000313" key="6">
    <source>
        <dbReference type="EMBL" id="KJE75330.1"/>
    </source>
</evidence>
<comment type="cofactor">
    <cofactor evidence="1">
        <name>pyridoxal 5'-phosphate</name>
        <dbReference type="ChEBI" id="CHEBI:597326"/>
    </cofactor>
</comment>
<evidence type="ECO:0000313" key="7">
    <source>
        <dbReference type="Proteomes" id="UP000032336"/>
    </source>
</evidence>
<dbReference type="PROSITE" id="PS00600">
    <property type="entry name" value="AA_TRANSFER_CLASS_3"/>
    <property type="match status" value="1"/>
</dbReference>
<comment type="similarity">
    <text evidence="5">Belongs to the class-III pyridoxal-phosphate-dependent aminotransferase family.</text>
</comment>
<dbReference type="CDD" id="cd00610">
    <property type="entry name" value="OAT_like"/>
    <property type="match status" value="1"/>
</dbReference>
<dbReference type="Gene3D" id="3.90.1150.10">
    <property type="entry name" value="Aspartate Aminotransferase, domain 1"/>
    <property type="match status" value="1"/>
</dbReference>
<dbReference type="RefSeq" id="WP_035391714.1">
    <property type="nucleotide sequence ID" value="NZ_JQKF01000057.1"/>
</dbReference>
<evidence type="ECO:0000256" key="3">
    <source>
        <dbReference type="ARBA" id="ARBA00022679"/>
    </source>
</evidence>
<organism evidence="6 7">
    <name type="scientific">Ferrimicrobium acidiphilum DSM 19497</name>
    <dbReference type="NCBI Taxonomy" id="1121877"/>
    <lineage>
        <taxon>Bacteria</taxon>
        <taxon>Bacillati</taxon>
        <taxon>Actinomycetota</taxon>
        <taxon>Acidimicrobiia</taxon>
        <taxon>Acidimicrobiales</taxon>
        <taxon>Acidimicrobiaceae</taxon>
        <taxon>Ferrimicrobium</taxon>
    </lineage>
</organism>
<dbReference type="PANTHER" id="PTHR11986:SF79">
    <property type="entry name" value="ACETYLORNITHINE AMINOTRANSFERASE, MITOCHONDRIAL"/>
    <property type="match status" value="1"/>
</dbReference>
<sequence length="384" mass="40857">MTGRLLELYGTPMANIVRGEGAWLFDDQGRRYLDFLSGIAVTSLGHSNPSIQEALVDQLSRVLHTSNFFTTPAGLQAAAKIGEIAPFEDAAVFFCNSGAEAIEAALKLLRRARPDRPKVVVLAGSFHGRTFGALSATMQPKKQESFKPLLSGFIEVPLNDVGSLSRALDDPEVGAVLFEPILGEAGVYPLDDGFAEVLIQAQRDRGVLLVADEIQTGLCRTGEWLGVSHYGIVPDAFTLAKALGNGIPIGALVVKPEVGATLQPGDHGSTFGGNPVATTAAVAVIEFMQRSDIAERVRHLASVVFPLLKPLAGVTRVEGRGLMFGLQLEAPVAQEVVNRALASGLIINAPKTDRLRLLPPLIISEPELRQGCEILGSVLEEVMG</sequence>
<dbReference type="GO" id="GO:0042802">
    <property type="term" value="F:identical protein binding"/>
    <property type="evidence" value="ECO:0007669"/>
    <property type="project" value="TreeGrafter"/>
</dbReference>
<keyword evidence="7" id="KW-1185">Reference proteome</keyword>
<dbReference type="GeneID" id="78373894"/>
<dbReference type="EC" id="2.6.1.11" evidence="6"/>
<dbReference type="EMBL" id="JXUW01000048">
    <property type="protein sequence ID" value="KJE75330.1"/>
    <property type="molecule type" value="Genomic_DNA"/>
</dbReference>
<dbReference type="InterPro" id="IPR050103">
    <property type="entry name" value="Class-III_PLP-dep_AT"/>
</dbReference>
<keyword evidence="2 6" id="KW-0032">Aminotransferase</keyword>
<dbReference type="InterPro" id="IPR049704">
    <property type="entry name" value="Aminotrans_3_PPA_site"/>
</dbReference>
<dbReference type="InterPro" id="IPR015422">
    <property type="entry name" value="PyrdxlP-dep_Trfase_small"/>
</dbReference>
<dbReference type="Gene3D" id="3.40.640.10">
    <property type="entry name" value="Type I PLP-dependent aspartate aminotransferase-like (Major domain)"/>
    <property type="match status" value="1"/>
</dbReference>
<protein>
    <submittedName>
        <fullName evidence="6">Acetylornithine aminotransferase</fullName>
        <ecNumber evidence="6">2.6.1.11</ecNumber>
    </submittedName>
</protein>
<keyword evidence="4 5" id="KW-0663">Pyridoxal phosphate</keyword>
<evidence type="ECO:0000256" key="2">
    <source>
        <dbReference type="ARBA" id="ARBA00022576"/>
    </source>
</evidence>
<dbReference type="PANTHER" id="PTHR11986">
    <property type="entry name" value="AMINOTRANSFERASE CLASS III"/>
    <property type="match status" value="1"/>
</dbReference>
<name>A0A0D8FPV9_9ACTN</name>
<dbReference type="GO" id="GO:0003992">
    <property type="term" value="F:N2-acetyl-L-ornithine:2-oxoglutarate 5-aminotransferase activity"/>
    <property type="evidence" value="ECO:0007669"/>
    <property type="project" value="UniProtKB-EC"/>
</dbReference>
<dbReference type="SUPFAM" id="SSF53383">
    <property type="entry name" value="PLP-dependent transferases"/>
    <property type="match status" value="1"/>
</dbReference>
<dbReference type="PIRSF" id="PIRSF000521">
    <property type="entry name" value="Transaminase_4ab_Lys_Orn"/>
    <property type="match status" value="1"/>
</dbReference>
<dbReference type="Pfam" id="PF00202">
    <property type="entry name" value="Aminotran_3"/>
    <property type="match status" value="1"/>
</dbReference>
<dbReference type="Proteomes" id="UP000032336">
    <property type="component" value="Unassembled WGS sequence"/>
</dbReference>
<dbReference type="PATRIC" id="fig|1121877.4.peg.3316"/>
<dbReference type="InterPro" id="IPR015421">
    <property type="entry name" value="PyrdxlP-dep_Trfase_major"/>
</dbReference>
<evidence type="ECO:0000256" key="4">
    <source>
        <dbReference type="ARBA" id="ARBA00022898"/>
    </source>
</evidence>
<proteinExistence type="inferred from homology"/>
<dbReference type="InterPro" id="IPR005814">
    <property type="entry name" value="Aminotrans_3"/>
</dbReference>
<dbReference type="AlphaFoldDB" id="A0A0D8FPV9"/>
<reference evidence="6 7" key="1">
    <citation type="submission" date="2015-01" db="EMBL/GenBank/DDBJ databases">
        <title>Draft genome of the acidophilic iron oxidizer Ferrimicrobium acidiphilum strain T23.</title>
        <authorList>
            <person name="Poehlein A."/>
            <person name="Eisen S."/>
            <person name="Schloemann M."/>
            <person name="Johnson B.D."/>
            <person name="Daniel R."/>
            <person name="Muehling M."/>
        </authorList>
    </citation>
    <scope>NUCLEOTIDE SEQUENCE [LARGE SCALE GENOMIC DNA]</scope>
    <source>
        <strain evidence="6 7">T23</strain>
    </source>
</reference>
<dbReference type="InterPro" id="IPR015424">
    <property type="entry name" value="PyrdxlP-dep_Trfase"/>
</dbReference>
<dbReference type="STRING" id="1121877.FEAC_29360"/>
<evidence type="ECO:0000256" key="5">
    <source>
        <dbReference type="RuleBase" id="RU003560"/>
    </source>
</evidence>
<dbReference type="FunFam" id="3.40.640.10:FF:000004">
    <property type="entry name" value="Acetylornithine aminotransferase"/>
    <property type="match status" value="1"/>
</dbReference>
<dbReference type="GO" id="GO:0030170">
    <property type="term" value="F:pyridoxal phosphate binding"/>
    <property type="evidence" value="ECO:0007669"/>
    <property type="project" value="InterPro"/>
</dbReference>
<evidence type="ECO:0000256" key="1">
    <source>
        <dbReference type="ARBA" id="ARBA00001933"/>
    </source>
</evidence>
<keyword evidence="3 6" id="KW-0808">Transferase</keyword>
<dbReference type="OrthoDB" id="9801052at2"/>
<accession>A0A0D8FPV9</accession>
<comment type="caution">
    <text evidence="6">The sequence shown here is derived from an EMBL/GenBank/DDBJ whole genome shotgun (WGS) entry which is preliminary data.</text>
</comment>
<gene>
    <name evidence="6" type="primary">argD</name>
    <name evidence="6" type="ORF">FEAC_29360</name>
</gene>